<proteinExistence type="predicted"/>
<dbReference type="WBParaSite" id="L893_g17392.t1">
    <property type="protein sequence ID" value="L893_g17392.t1"/>
    <property type="gene ID" value="L893_g17392"/>
</dbReference>
<reference evidence="2" key="1">
    <citation type="submission" date="2016-11" db="UniProtKB">
        <authorList>
            <consortium name="WormBaseParasite"/>
        </authorList>
    </citation>
    <scope>IDENTIFICATION</scope>
</reference>
<name>A0A1I7YL14_9BILA</name>
<evidence type="ECO:0000313" key="2">
    <source>
        <dbReference type="WBParaSite" id="L893_g17392.t1"/>
    </source>
</evidence>
<dbReference type="AlphaFoldDB" id="A0A1I7YL14"/>
<sequence length="106" mass="11769">MFRYFEAQLTAQKRSCILRDASHLSKTNLVLATALLISDEERQNRKKGQPGNGRFPKVGHHFVQISAICNCRLRGRTRFRLPVVSALGCSSTLSDANLASGKDHLS</sequence>
<dbReference type="Proteomes" id="UP000095287">
    <property type="component" value="Unplaced"/>
</dbReference>
<accession>A0A1I7YL14</accession>
<keyword evidence="1" id="KW-1185">Reference proteome</keyword>
<protein>
    <submittedName>
        <fullName evidence="2">Uncharacterized protein</fullName>
    </submittedName>
</protein>
<evidence type="ECO:0000313" key="1">
    <source>
        <dbReference type="Proteomes" id="UP000095287"/>
    </source>
</evidence>
<organism evidence="1 2">
    <name type="scientific">Steinernema glaseri</name>
    <dbReference type="NCBI Taxonomy" id="37863"/>
    <lineage>
        <taxon>Eukaryota</taxon>
        <taxon>Metazoa</taxon>
        <taxon>Ecdysozoa</taxon>
        <taxon>Nematoda</taxon>
        <taxon>Chromadorea</taxon>
        <taxon>Rhabditida</taxon>
        <taxon>Tylenchina</taxon>
        <taxon>Panagrolaimomorpha</taxon>
        <taxon>Strongyloidoidea</taxon>
        <taxon>Steinernematidae</taxon>
        <taxon>Steinernema</taxon>
    </lineage>
</organism>